<dbReference type="SUPFAM" id="SSF47413">
    <property type="entry name" value="lambda repressor-like DNA-binding domains"/>
    <property type="match status" value="1"/>
</dbReference>
<organism evidence="5 6">
    <name type="scientific">Microbacterium galbinum</name>
    <dbReference type="NCBI Taxonomy" id="2851646"/>
    <lineage>
        <taxon>Bacteria</taxon>
        <taxon>Bacillati</taxon>
        <taxon>Actinomycetota</taxon>
        <taxon>Actinomycetes</taxon>
        <taxon>Micrococcales</taxon>
        <taxon>Microbacteriaceae</taxon>
        <taxon>Microbacterium</taxon>
    </lineage>
</organism>
<evidence type="ECO:0000256" key="1">
    <source>
        <dbReference type="ARBA" id="ARBA00023015"/>
    </source>
</evidence>
<reference evidence="5 6" key="1">
    <citation type="submission" date="2021-06" db="EMBL/GenBank/DDBJ databases">
        <title>Genome-based taxonomic framework of Microbacterium strains isolated from marine environment, the description of four new species and reclassification of four preexisting species.</title>
        <authorList>
            <person name="Lee S.D."/>
            <person name="Kim S.-M."/>
            <person name="Byeon Y.-S."/>
            <person name="Yang H.L."/>
            <person name="Kim I.S."/>
        </authorList>
    </citation>
    <scope>NUCLEOTIDE SEQUENCE [LARGE SCALE GENOMIC DNA]</scope>
    <source>
        <strain evidence="5 6">SSW1-36</strain>
    </source>
</reference>
<evidence type="ECO:0000313" key="5">
    <source>
        <dbReference type="EMBL" id="UPL15684.1"/>
    </source>
</evidence>
<name>A0ABY4ISS5_9MICO</name>
<keyword evidence="6" id="KW-1185">Reference proteome</keyword>
<keyword evidence="1" id="KW-0805">Transcription regulation</keyword>
<dbReference type="CDD" id="cd00093">
    <property type="entry name" value="HTH_XRE"/>
    <property type="match status" value="1"/>
</dbReference>
<dbReference type="PANTHER" id="PTHR46797">
    <property type="entry name" value="HTH-TYPE TRANSCRIPTIONAL REGULATOR"/>
    <property type="match status" value="1"/>
</dbReference>
<dbReference type="Pfam" id="PF01381">
    <property type="entry name" value="HTH_3"/>
    <property type="match status" value="1"/>
</dbReference>
<dbReference type="InterPro" id="IPR010982">
    <property type="entry name" value="Lambda_DNA-bd_dom_sf"/>
</dbReference>
<keyword evidence="3" id="KW-0804">Transcription</keyword>
<dbReference type="InterPro" id="IPR050807">
    <property type="entry name" value="TransReg_Diox_bact_type"/>
</dbReference>
<accession>A0ABY4ISS5</accession>
<dbReference type="InterPro" id="IPR001387">
    <property type="entry name" value="Cro/C1-type_HTH"/>
</dbReference>
<sequence length="83" mass="9475">MTVPAHRIAFGEHLRELRQVHGWPSQEAFAHHVGLDRTYISGLERSRRNPTLDVIVRLARGLDVHPSELLATIPKCEQQDSRT</sequence>
<dbReference type="Gene3D" id="1.10.260.40">
    <property type="entry name" value="lambda repressor-like DNA-binding domains"/>
    <property type="match status" value="1"/>
</dbReference>
<dbReference type="SMART" id="SM00530">
    <property type="entry name" value="HTH_XRE"/>
    <property type="match status" value="1"/>
</dbReference>
<gene>
    <name evidence="5" type="ORF">KV396_14880</name>
</gene>
<dbReference type="PANTHER" id="PTHR46797:SF23">
    <property type="entry name" value="HTH-TYPE TRANSCRIPTIONAL REGULATOR SUTR"/>
    <property type="match status" value="1"/>
</dbReference>
<evidence type="ECO:0000256" key="3">
    <source>
        <dbReference type="ARBA" id="ARBA00023163"/>
    </source>
</evidence>
<evidence type="ECO:0000256" key="2">
    <source>
        <dbReference type="ARBA" id="ARBA00023125"/>
    </source>
</evidence>
<dbReference type="RefSeq" id="WP_407665539.1">
    <property type="nucleotide sequence ID" value="NZ_CP078077.1"/>
</dbReference>
<dbReference type="EMBL" id="CP078077">
    <property type="protein sequence ID" value="UPL15684.1"/>
    <property type="molecule type" value="Genomic_DNA"/>
</dbReference>
<protein>
    <submittedName>
        <fullName evidence="5">Helix-turn-helix domain-containing protein</fullName>
    </submittedName>
</protein>
<keyword evidence="2" id="KW-0238">DNA-binding</keyword>
<dbReference type="Proteomes" id="UP000831963">
    <property type="component" value="Chromosome"/>
</dbReference>
<dbReference type="PROSITE" id="PS50943">
    <property type="entry name" value="HTH_CROC1"/>
    <property type="match status" value="1"/>
</dbReference>
<proteinExistence type="predicted"/>
<evidence type="ECO:0000259" key="4">
    <source>
        <dbReference type="PROSITE" id="PS50943"/>
    </source>
</evidence>
<feature type="domain" description="HTH cro/C1-type" evidence="4">
    <location>
        <begin position="14"/>
        <end position="69"/>
    </location>
</feature>
<evidence type="ECO:0000313" key="6">
    <source>
        <dbReference type="Proteomes" id="UP000831963"/>
    </source>
</evidence>